<dbReference type="Pfam" id="PF13641">
    <property type="entry name" value="Glyco_tranf_2_3"/>
    <property type="match status" value="1"/>
</dbReference>
<evidence type="ECO:0000313" key="5">
    <source>
        <dbReference type="EMBL" id="RKQ95675.1"/>
    </source>
</evidence>
<dbReference type="AlphaFoldDB" id="A0A495D2A6"/>
<comment type="similarity">
    <text evidence="1">Belongs to the glycosyltransferase 2 family.</text>
</comment>
<sequence>MAGKDRQDRSGPGKAARPADFFRSVDSAPKGISVKRDRSVTDGFLISFLALTVLALSTAAWANAQWPGSVPTDLIFFTADRFNAVLPIRIFLAIFFVVYAAYAHGPILARLKLGFSFLFKLAAVAAIVDGAALLSWQQADAVWPVHVQQILVGLSGLAIFPHTVLNQARLPAPCGSPVRRRGRYYEYWLVSVAALVSAIGAVIAITLYGGEVEQLRNLALLGGMGPGVFLAQQFFTVQLATLGTLRNALSRRRAFSPPVAVLIPAHNESHLIAQTIDAIDEAAAHYDGPVRILLMENCSSDDTAEIARQAIAKCRCARGEVIESLIPGKAKALNHGLELITEDFVVRIDADTQIDPKSLRIAMRHFASDSVGTVGGLPLPLKKTGLLDKFRTIEVLNRHGYFQVALGAFNGILGIPGMFCIYRRDVLMEAGGIVEEMNGEDTDIVLRMTNLGYRAVSDPRVQFRTEVPDSMDFLREQRTRWFRSLYHVTAHNREMLFQGNLITGAVVLPFTLMNGARRAMMAPLAIYGVVLFFLFGGIYDHPHLTTVLAVMFGMPFIMACAVVAFWRRPDLILYMPAYMAFRLLRSYYTLGATLTLVYPGSAKERRFTPPKPLAVPEGERIEQVEKPPIIAQ</sequence>
<feature type="transmembrane region" description="Helical" evidence="4">
    <location>
        <begin position="545"/>
        <end position="566"/>
    </location>
</feature>
<dbReference type="Proteomes" id="UP000273675">
    <property type="component" value="Unassembled WGS sequence"/>
</dbReference>
<gene>
    <name evidence="5" type="ORF">C7435_2781</name>
</gene>
<keyword evidence="4" id="KW-0812">Transmembrane</keyword>
<keyword evidence="4" id="KW-0472">Membrane</keyword>
<organism evidence="5 6">
    <name type="scientific">Maricaulis maris</name>
    <dbReference type="NCBI Taxonomy" id="74318"/>
    <lineage>
        <taxon>Bacteria</taxon>
        <taxon>Pseudomonadati</taxon>
        <taxon>Pseudomonadota</taxon>
        <taxon>Alphaproteobacteria</taxon>
        <taxon>Maricaulales</taxon>
        <taxon>Maricaulaceae</taxon>
        <taxon>Maricaulis</taxon>
    </lineage>
</organism>
<feature type="transmembrane region" description="Helical" evidence="4">
    <location>
        <begin position="114"/>
        <end position="134"/>
    </location>
</feature>
<feature type="transmembrane region" description="Helical" evidence="4">
    <location>
        <begin position="519"/>
        <end position="539"/>
    </location>
</feature>
<reference evidence="5 6" key="1">
    <citation type="submission" date="2018-10" db="EMBL/GenBank/DDBJ databases">
        <title>Genomic Encyclopedia of Type Strains, Phase IV (KMG-IV): sequencing the most valuable type-strain genomes for metagenomic binning, comparative biology and taxonomic classification.</title>
        <authorList>
            <person name="Goeker M."/>
        </authorList>
    </citation>
    <scope>NUCLEOTIDE SEQUENCE [LARGE SCALE GENOMIC DNA]</scope>
    <source>
        <strain evidence="5 6">DSM 4734</strain>
    </source>
</reference>
<dbReference type="PANTHER" id="PTHR43630">
    <property type="entry name" value="POLY-BETA-1,6-N-ACETYL-D-GLUCOSAMINE SYNTHASE"/>
    <property type="match status" value="1"/>
</dbReference>
<keyword evidence="2" id="KW-0328">Glycosyltransferase</keyword>
<dbReference type="OrthoDB" id="5291101at2"/>
<evidence type="ECO:0000256" key="1">
    <source>
        <dbReference type="ARBA" id="ARBA00006739"/>
    </source>
</evidence>
<evidence type="ECO:0000313" key="6">
    <source>
        <dbReference type="Proteomes" id="UP000273675"/>
    </source>
</evidence>
<feature type="transmembrane region" description="Helical" evidence="4">
    <location>
        <begin position="187"/>
        <end position="208"/>
    </location>
</feature>
<dbReference type="InterPro" id="IPR029044">
    <property type="entry name" value="Nucleotide-diphossugar_trans"/>
</dbReference>
<accession>A0A495D2A6</accession>
<feature type="transmembrane region" description="Helical" evidence="4">
    <location>
        <begin position="146"/>
        <end position="166"/>
    </location>
</feature>
<keyword evidence="4" id="KW-1133">Transmembrane helix</keyword>
<dbReference type="Gene3D" id="3.90.550.10">
    <property type="entry name" value="Spore Coat Polysaccharide Biosynthesis Protein SpsA, Chain A"/>
    <property type="match status" value="1"/>
</dbReference>
<dbReference type="GO" id="GO:0016757">
    <property type="term" value="F:glycosyltransferase activity"/>
    <property type="evidence" value="ECO:0007669"/>
    <property type="project" value="UniProtKB-KW"/>
</dbReference>
<evidence type="ECO:0000256" key="2">
    <source>
        <dbReference type="ARBA" id="ARBA00022676"/>
    </source>
</evidence>
<feature type="transmembrane region" description="Helical" evidence="4">
    <location>
        <begin position="84"/>
        <end position="102"/>
    </location>
</feature>
<proteinExistence type="inferred from homology"/>
<evidence type="ECO:0000256" key="3">
    <source>
        <dbReference type="ARBA" id="ARBA00022679"/>
    </source>
</evidence>
<protein>
    <submittedName>
        <fullName evidence="5">Cellulose synthase/poly-beta-1,6-N-acetylglucosamine synthase-like glycosyltransferase</fullName>
    </submittedName>
</protein>
<comment type="caution">
    <text evidence="5">The sequence shown here is derived from an EMBL/GenBank/DDBJ whole genome shotgun (WGS) entry which is preliminary data.</text>
</comment>
<evidence type="ECO:0000256" key="4">
    <source>
        <dbReference type="SAM" id="Phobius"/>
    </source>
</evidence>
<feature type="transmembrane region" description="Helical" evidence="4">
    <location>
        <begin position="44"/>
        <end position="64"/>
    </location>
</feature>
<dbReference type="SUPFAM" id="SSF53448">
    <property type="entry name" value="Nucleotide-diphospho-sugar transferases"/>
    <property type="match status" value="1"/>
</dbReference>
<dbReference type="RefSeq" id="WP_121212137.1">
    <property type="nucleotide sequence ID" value="NZ_RBIM01000006.1"/>
</dbReference>
<dbReference type="CDD" id="cd06423">
    <property type="entry name" value="CESA_like"/>
    <property type="match status" value="1"/>
</dbReference>
<dbReference type="PANTHER" id="PTHR43630:SF1">
    <property type="entry name" value="POLY-BETA-1,6-N-ACETYL-D-GLUCOSAMINE SYNTHASE"/>
    <property type="match status" value="1"/>
</dbReference>
<dbReference type="EMBL" id="RBIM01000006">
    <property type="protein sequence ID" value="RKQ95675.1"/>
    <property type="molecule type" value="Genomic_DNA"/>
</dbReference>
<keyword evidence="3 5" id="KW-0808">Transferase</keyword>
<name>A0A495D2A6_9PROT</name>